<protein>
    <submittedName>
        <fullName evidence="2">Uncharacterized protein</fullName>
    </submittedName>
</protein>
<reference evidence="2 3" key="1">
    <citation type="journal article" date="2019" name="Int. J. Syst. Evol. Microbiol.">
        <title>The Global Catalogue of Microorganisms (GCM) 10K type strain sequencing project: providing services to taxonomists for standard genome sequencing and annotation.</title>
        <authorList>
            <consortium name="The Broad Institute Genomics Platform"/>
            <consortium name="The Broad Institute Genome Sequencing Center for Infectious Disease"/>
            <person name="Wu L."/>
            <person name="Ma J."/>
        </authorList>
    </citation>
    <scope>NUCLEOTIDE SEQUENCE [LARGE SCALE GENOMIC DNA]</scope>
    <source>
        <strain evidence="2 3">JCM 16227</strain>
    </source>
</reference>
<name>A0ABN3H7D8_9ACTN</name>
<sequence>MASAGTAIRSGTTFETMPPARRISAVVRAETGSDSRTSSVPVSRPKYAANAAMVTGAKEAPSVVIASARSRGSAVLATVLSACGAA</sequence>
<dbReference type="Proteomes" id="UP001501170">
    <property type="component" value="Unassembled WGS sequence"/>
</dbReference>
<organism evidence="2 3">
    <name type="scientific">Gordonia cholesterolivorans</name>
    <dbReference type="NCBI Taxonomy" id="559625"/>
    <lineage>
        <taxon>Bacteria</taxon>
        <taxon>Bacillati</taxon>
        <taxon>Actinomycetota</taxon>
        <taxon>Actinomycetes</taxon>
        <taxon>Mycobacteriales</taxon>
        <taxon>Gordoniaceae</taxon>
        <taxon>Gordonia</taxon>
    </lineage>
</organism>
<evidence type="ECO:0000313" key="3">
    <source>
        <dbReference type="Proteomes" id="UP001501170"/>
    </source>
</evidence>
<proteinExistence type="predicted"/>
<evidence type="ECO:0000313" key="2">
    <source>
        <dbReference type="EMBL" id="GAA2371412.1"/>
    </source>
</evidence>
<gene>
    <name evidence="2" type="ORF">GCM10009855_08400</name>
</gene>
<evidence type="ECO:0000256" key="1">
    <source>
        <dbReference type="SAM" id="MobiDB-lite"/>
    </source>
</evidence>
<comment type="caution">
    <text evidence="2">The sequence shown here is derived from an EMBL/GenBank/DDBJ whole genome shotgun (WGS) entry which is preliminary data.</text>
</comment>
<keyword evidence="3" id="KW-1185">Reference proteome</keyword>
<accession>A0ABN3H7D8</accession>
<feature type="region of interest" description="Disordered" evidence="1">
    <location>
        <begin position="1"/>
        <end position="20"/>
    </location>
</feature>
<dbReference type="EMBL" id="BAAARB010000003">
    <property type="protein sequence ID" value="GAA2371412.1"/>
    <property type="molecule type" value="Genomic_DNA"/>
</dbReference>